<organism evidence="2 3">
    <name type="scientific">Pelagihabitans pacificus</name>
    <dbReference type="NCBI Taxonomy" id="2696054"/>
    <lineage>
        <taxon>Bacteria</taxon>
        <taxon>Pseudomonadati</taxon>
        <taxon>Bacteroidota</taxon>
        <taxon>Flavobacteriia</taxon>
        <taxon>Flavobacteriales</taxon>
        <taxon>Flavobacteriaceae</taxon>
        <taxon>Pelagihabitans</taxon>
    </lineage>
</organism>
<proteinExistence type="predicted"/>
<feature type="region of interest" description="Disordered" evidence="1">
    <location>
        <begin position="36"/>
        <end position="58"/>
    </location>
</feature>
<evidence type="ECO:0000256" key="1">
    <source>
        <dbReference type="SAM" id="MobiDB-lite"/>
    </source>
</evidence>
<keyword evidence="3" id="KW-1185">Reference proteome</keyword>
<gene>
    <name evidence="2" type="ORF">FK220_013400</name>
</gene>
<comment type="caution">
    <text evidence="2">The sequence shown here is derived from an EMBL/GenBank/DDBJ whole genome shotgun (WGS) entry which is preliminary data.</text>
</comment>
<dbReference type="AlphaFoldDB" id="A0A967ATZ6"/>
<name>A0A967ATZ6_9FLAO</name>
<dbReference type="EMBL" id="VIKU02000004">
    <property type="protein sequence ID" value="NHF60344.1"/>
    <property type="molecule type" value="Genomic_DNA"/>
</dbReference>
<dbReference type="PROSITE" id="PS51257">
    <property type="entry name" value="PROKAR_LIPOPROTEIN"/>
    <property type="match status" value="1"/>
</dbReference>
<dbReference type="RefSeq" id="WP_152574857.1">
    <property type="nucleotide sequence ID" value="NZ_VIKU02000004.1"/>
</dbReference>
<protein>
    <submittedName>
        <fullName evidence="2">Uncharacterized protein</fullName>
    </submittedName>
</protein>
<evidence type="ECO:0000313" key="3">
    <source>
        <dbReference type="Proteomes" id="UP000707206"/>
    </source>
</evidence>
<sequence length="267" mass="29776">MKAVNTFQHYIDRLPFVVLLSIGILSTACSKESSETAFQEELVQEEQPDQEEPSDTPVPECSNVADYVFSEKDGLVKVQFEETVFDELWQLNDDGDAFSGKGYMLWTGEQSLSNPGSGKAVFKLQIVTTGSYRFIWKSAVKMGNSGTDHNDTWLRFPDATDFYAQKGESIVYPRDSGKTPNPEGASKDGWFKIYRSGSDLDFKWQASTFDNNAHDIFVTFGTPGIYTMEISARSSGHAIDQFVLFNEAYTKSDATDNAQPFSAITCN</sequence>
<reference evidence="2" key="1">
    <citation type="submission" date="2019-07" db="EMBL/GenBank/DDBJ databases">
        <authorList>
            <person name="De-Chao Zhang Q."/>
        </authorList>
    </citation>
    <scope>NUCLEOTIDE SEQUENCE</scope>
    <source>
        <strain evidence="2">TP-CH-4</strain>
    </source>
</reference>
<reference evidence="2" key="2">
    <citation type="submission" date="2020-03" db="EMBL/GenBank/DDBJ databases">
        <title>Flavobacteriaceae bacterium strain TP-CH-4, a member of the family Flavobacteriaceae isolated from a deep-sea seamount.</title>
        <authorList>
            <person name="Zhang D.-C."/>
        </authorList>
    </citation>
    <scope>NUCLEOTIDE SEQUENCE</scope>
    <source>
        <strain evidence="2">TP-CH-4</strain>
    </source>
</reference>
<evidence type="ECO:0000313" key="2">
    <source>
        <dbReference type="EMBL" id="NHF60344.1"/>
    </source>
</evidence>
<dbReference type="Proteomes" id="UP000707206">
    <property type="component" value="Unassembled WGS sequence"/>
</dbReference>
<feature type="compositionally biased region" description="Acidic residues" evidence="1">
    <location>
        <begin position="42"/>
        <end position="54"/>
    </location>
</feature>
<accession>A0A967ATZ6</accession>